<feature type="region of interest" description="Disordered" evidence="7">
    <location>
        <begin position="673"/>
        <end position="692"/>
    </location>
</feature>
<keyword evidence="5" id="KW-0342">GTP-binding</keyword>
<dbReference type="Gene3D" id="2.40.30.10">
    <property type="entry name" value="Translation factors"/>
    <property type="match status" value="1"/>
</dbReference>
<dbReference type="InterPro" id="IPR004540">
    <property type="entry name" value="Transl_elong_EFG/EF2"/>
</dbReference>
<dbReference type="GO" id="GO:0032790">
    <property type="term" value="P:ribosome disassembly"/>
    <property type="evidence" value="ECO:0007669"/>
    <property type="project" value="TreeGrafter"/>
</dbReference>
<dbReference type="SUPFAM" id="SSF50447">
    <property type="entry name" value="Translation proteins"/>
    <property type="match status" value="1"/>
</dbReference>
<dbReference type="GO" id="GO:0003924">
    <property type="term" value="F:GTPase activity"/>
    <property type="evidence" value="ECO:0007669"/>
    <property type="project" value="InterPro"/>
</dbReference>
<dbReference type="Gene3D" id="3.30.70.870">
    <property type="entry name" value="Elongation Factor G (Translational Gtpase), domain 3"/>
    <property type="match status" value="1"/>
</dbReference>
<dbReference type="SUPFAM" id="SSF54211">
    <property type="entry name" value="Ribosomal protein S5 domain 2-like"/>
    <property type="match status" value="1"/>
</dbReference>
<evidence type="ECO:0000256" key="2">
    <source>
        <dbReference type="ARBA" id="ARBA00022741"/>
    </source>
</evidence>
<dbReference type="PRINTS" id="PR00315">
    <property type="entry name" value="ELONGATNFCT"/>
</dbReference>
<dbReference type="FunFam" id="2.40.30.10:FF:000006">
    <property type="entry name" value="Elongation factor G"/>
    <property type="match status" value="1"/>
</dbReference>
<dbReference type="InterPro" id="IPR014721">
    <property type="entry name" value="Ribsml_uS5_D2-typ_fold_subgr"/>
</dbReference>
<dbReference type="SMART" id="SM00889">
    <property type="entry name" value="EFG_IV"/>
    <property type="match status" value="1"/>
</dbReference>
<dbReference type="Pfam" id="PF14492">
    <property type="entry name" value="EFG_III"/>
    <property type="match status" value="1"/>
</dbReference>
<feature type="domain" description="Tr-type G" evidence="8">
    <location>
        <begin position="5"/>
        <end position="284"/>
    </location>
</feature>
<dbReference type="Pfam" id="PF03764">
    <property type="entry name" value="EFG_IV"/>
    <property type="match status" value="1"/>
</dbReference>
<dbReference type="CDD" id="cd01886">
    <property type="entry name" value="EF-G"/>
    <property type="match status" value="1"/>
</dbReference>
<evidence type="ECO:0000313" key="9">
    <source>
        <dbReference type="EMBL" id="CAG7581106.1"/>
    </source>
</evidence>
<dbReference type="InterPro" id="IPR000795">
    <property type="entry name" value="T_Tr_GTP-bd_dom"/>
</dbReference>
<dbReference type="FunFam" id="3.30.70.870:FF:000002">
    <property type="entry name" value="Translation elongation factor 2"/>
    <property type="match status" value="1"/>
</dbReference>
<dbReference type="InterPro" id="IPR035647">
    <property type="entry name" value="EFG_III/V"/>
</dbReference>
<evidence type="ECO:0000256" key="4">
    <source>
        <dbReference type="ARBA" id="ARBA00022917"/>
    </source>
</evidence>
<dbReference type="InterPro" id="IPR000640">
    <property type="entry name" value="EFG_V-like"/>
</dbReference>
<keyword evidence="4" id="KW-0648">Protein biosynthesis</keyword>
<dbReference type="InterPro" id="IPR041095">
    <property type="entry name" value="EFG_II"/>
</dbReference>
<evidence type="ECO:0000259" key="8">
    <source>
        <dbReference type="PROSITE" id="PS51722"/>
    </source>
</evidence>
<dbReference type="NCBIfam" id="NF009381">
    <property type="entry name" value="PRK12740.1-5"/>
    <property type="match status" value="1"/>
</dbReference>
<keyword evidence="3 9" id="KW-0251">Elongation factor</keyword>
<dbReference type="InterPro" id="IPR035649">
    <property type="entry name" value="EFG_V"/>
</dbReference>
<dbReference type="Gene3D" id="3.40.50.300">
    <property type="entry name" value="P-loop containing nucleotide triphosphate hydrolases"/>
    <property type="match status" value="1"/>
</dbReference>
<evidence type="ECO:0000256" key="1">
    <source>
        <dbReference type="ARBA" id="ARBA00005870"/>
    </source>
</evidence>
<dbReference type="SMART" id="SM00838">
    <property type="entry name" value="EFG_C"/>
    <property type="match status" value="1"/>
</dbReference>
<keyword evidence="2" id="KW-0547">Nucleotide-binding</keyword>
<protein>
    <recommendedName>
        <fullName evidence="6">Elongation factor G 2</fullName>
    </recommendedName>
</protein>
<proteinExistence type="inferred from homology"/>
<dbReference type="Pfam" id="PF00679">
    <property type="entry name" value="EFG_C"/>
    <property type="match status" value="1"/>
</dbReference>
<dbReference type="CDD" id="cd01434">
    <property type="entry name" value="EFG_mtEFG1_IV"/>
    <property type="match status" value="1"/>
</dbReference>
<gene>
    <name evidence="9" type="primary">fusA</name>
    <name evidence="9" type="ORF">SLAVMIC_00677</name>
</gene>
<dbReference type="CDD" id="cd04088">
    <property type="entry name" value="EFG_mtEFG_II"/>
    <property type="match status" value="1"/>
</dbReference>
<dbReference type="PANTHER" id="PTHR43261">
    <property type="entry name" value="TRANSLATION ELONGATION FACTOR G-RELATED"/>
    <property type="match status" value="1"/>
</dbReference>
<accession>A0A8D9CCL0</accession>
<organism evidence="9">
    <name type="scientific">uncultured marine phage</name>
    <dbReference type="NCBI Taxonomy" id="707152"/>
    <lineage>
        <taxon>Viruses</taxon>
        <taxon>environmental samples</taxon>
    </lineage>
</organism>
<dbReference type="PANTHER" id="PTHR43261:SF1">
    <property type="entry name" value="RIBOSOME-RELEASING FACTOR 2, MITOCHONDRIAL"/>
    <property type="match status" value="1"/>
</dbReference>
<dbReference type="SUPFAM" id="SSF54980">
    <property type="entry name" value="EF-G C-terminal domain-like"/>
    <property type="match status" value="2"/>
</dbReference>
<dbReference type="InterPro" id="IPR005225">
    <property type="entry name" value="Small_GTP-bd"/>
</dbReference>
<dbReference type="NCBIfam" id="TIGR00484">
    <property type="entry name" value="EF-G"/>
    <property type="match status" value="1"/>
</dbReference>
<dbReference type="CDD" id="cd03713">
    <property type="entry name" value="EFG_mtEFG_C"/>
    <property type="match status" value="1"/>
</dbReference>
<dbReference type="InterPro" id="IPR027417">
    <property type="entry name" value="P-loop_NTPase"/>
</dbReference>
<dbReference type="InterPro" id="IPR005517">
    <property type="entry name" value="Transl_elong_EFG/EF2_IV"/>
</dbReference>
<dbReference type="InterPro" id="IPR009000">
    <property type="entry name" value="Transl_B-barrel_sf"/>
</dbReference>
<dbReference type="CDD" id="cd16262">
    <property type="entry name" value="EFG_III"/>
    <property type="match status" value="1"/>
</dbReference>
<dbReference type="GO" id="GO:0005525">
    <property type="term" value="F:GTP binding"/>
    <property type="evidence" value="ECO:0007669"/>
    <property type="project" value="UniProtKB-KW"/>
</dbReference>
<dbReference type="PROSITE" id="PS51722">
    <property type="entry name" value="G_TR_2"/>
    <property type="match status" value="1"/>
</dbReference>
<comment type="similarity">
    <text evidence="1">Belongs to the TRAFAC class translation factor GTPase superfamily. Classic translation factor GTPase family. EF-G/EF-2 subfamily.</text>
</comment>
<dbReference type="Pfam" id="PF00009">
    <property type="entry name" value="GTP_EFTU"/>
    <property type="match status" value="1"/>
</dbReference>
<evidence type="ECO:0000256" key="7">
    <source>
        <dbReference type="SAM" id="MobiDB-lite"/>
    </source>
</evidence>
<dbReference type="SUPFAM" id="SSF52540">
    <property type="entry name" value="P-loop containing nucleoside triphosphate hydrolases"/>
    <property type="match status" value="1"/>
</dbReference>
<evidence type="ECO:0000256" key="5">
    <source>
        <dbReference type="ARBA" id="ARBA00023134"/>
    </source>
</evidence>
<dbReference type="FunFam" id="3.40.50.300:FF:000029">
    <property type="entry name" value="Elongation factor G"/>
    <property type="match status" value="1"/>
</dbReference>
<dbReference type="Gene3D" id="3.30.70.240">
    <property type="match status" value="1"/>
</dbReference>
<dbReference type="HAMAP" id="MF_00054_B">
    <property type="entry name" value="EF_G_EF_2_B"/>
    <property type="match status" value="1"/>
</dbReference>
<dbReference type="EMBL" id="OU342829">
    <property type="protein sequence ID" value="CAG7581106.1"/>
    <property type="molecule type" value="Genomic_DNA"/>
</dbReference>
<dbReference type="Pfam" id="PF03144">
    <property type="entry name" value="GTP_EFTU_D2"/>
    <property type="match status" value="1"/>
</dbReference>
<sequence length="692" mass="77218">MKKLRYTRNIGIMAHVDAGKTTTTERVLFYTGLSHKIGEVHNGEAIMDHRKDEQERGITITSAATTCHWNYKDQDYKINIIDTPGHVDFTAEVERSLRILDGSVALFCAVGGVEPQSETVWKQANKYNVPRIGFVNKMDRDGADFFNVIKQIEERLGSNPCPITIPIGSDNSFSGIVDLISQKAIYWDVDEKGEQFRVAEIPSDMVEISKEYRDKLIETVAESNLELLDKYLEGETISNEEIISAIRELTINMEIVPMLCGSAYKNIGVQTLLDYTMAFLPSPLDIESVKGTYEDEEVERFPSVDEPLSGLVFKTENDKFGKLCYFRLYSGSLTPGTTVLNSRSGKKERVTRVFQMHSNTKNPLDVIEAGDICAIVGLKDVRTGDTICLEESPIMFEQITFPEPVIGFAIEAKDSSDIDKLGMSLSKLSEEDPTITIRTDEFSGQTIISGMGELHLEVRINDLKETYGVEVTKGDPQIMYKESITEKVKHFEHLSKQTGGRGKYADIEVIIEPLGEHSENDEESELVFINEIKGGVIPSEYISSIEKGFKRCLKNGILAGYPMEGMKVTLIDGKTHPVDSDALSFEMAAVDAFRAAIPQTKPVLLEPIMNLEVIVPEEYMGNVLADITRRRGQPEGMEDRAGDKVIKAKVPLAEMVGYTTSLRTKTAGRGISNMELSHYDPCPKHVQDELTK</sequence>
<dbReference type="InterPro" id="IPR047872">
    <property type="entry name" value="EFG_IV"/>
</dbReference>
<evidence type="ECO:0000256" key="3">
    <source>
        <dbReference type="ARBA" id="ARBA00022768"/>
    </source>
</evidence>
<evidence type="ECO:0000256" key="6">
    <source>
        <dbReference type="ARBA" id="ARBA00067103"/>
    </source>
</evidence>
<reference evidence="9" key="1">
    <citation type="submission" date="2021-06" db="EMBL/GenBank/DDBJ databases">
        <authorList>
            <person name="Gannon L."/>
            <person name="Redgwell R T."/>
            <person name="Michniewski S."/>
            <person name="Harrison D C."/>
            <person name="Millard A."/>
        </authorList>
    </citation>
    <scope>NUCLEOTIDE SEQUENCE</scope>
</reference>
<dbReference type="FunFam" id="3.30.70.240:FF:000001">
    <property type="entry name" value="Elongation factor G"/>
    <property type="match status" value="1"/>
</dbReference>
<dbReference type="InterPro" id="IPR020568">
    <property type="entry name" value="Ribosomal_Su5_D2-typ_SF"/>
</dbReference>
<dbReference type="InterPro" id="IPR004161">
    <property type="entry name" value="EFTu-like_2"/>
</dbReference>
<dbReference type="Gene3D" id="3.30.230.10">
    <property type="match status" value="1"/>
</dbReference>
<dbReference type="InterPro" id="IPR009022">
    <property type="entry name" value="EFG_III"/>
</dbReference>
<dbReference type="NCBIfam" id="TIGR00231">
    <property type="entry name" value="small_GTP"/>
    <property type="match status" value="1"/>
</dbReference>
<feature type="compositionally biased region" description="Basic and acidic residues" evidence="7">
    <location>
        <begin position="677"/>
        <end position="692"/>
    </location>
</feature>
<name>A0A8D9CCL0_9VIRU</name>